<gene>
    <name evidence="2" type="ORF">BC938DRAFT_483867</name>
</gene>
<dbReference type="PANTHER" id="PTHR43157:SF31">
    <property type="entry name" value="PHOSPHATIDYLINOSITOL-GLYCAN BIOSYNTHESIS CLASS F PROTEIN"/>
    <property type="match status" value="1"/>
</dbReference>
<keyword evidence="3" id="KW-1185">Reference proteome</keyword>
<dbReference type="AlphaFoldDB" id="A0A433QAZ6"/>
<dbReference type="EMBL" id="RBNJ01009284">
    <property type="protein sequence ID" value="RUS26980.1"/>
    <property type="molecule type" value="Genomic_DNA"/>
</dbReference>
<name>A0A433QAZ6_9FUNG</name>
<evidence type="ECO:0008006" key="4">
    <source>
        <dbReference type="Google" id="ProtNLM"/>
    </source>
</evidence>
<evidence type="ECO:0000313" key="3">
    <source>
        <dbReference type="Proteomes" id="UP000274822"/>
    </source>
</evidence>
<sequence length="284" mass="31944">VEENKIAIVLAQIRVGNSFDFILRSEVTSYLTLKPNSSHFPNHPLPKALALKRHGCLRKCTRMLSWRAAADIIETTERFGKEHKKLDLLINNAGAQVNHLALFLLTNLLGIPASDQRLVGRQLRRCDQLRQPAVRKARVVPTALSLQRYQARDYFVHRRAGQEGAGNYYVNQPNGFLSTHSAEFPSQTTLPPSDIWFREDRPWYLKLVVSVAAMIVARDCVQGAMTTTHCAMSDDAGECNGKYWDSCRQVEPNAVAYDRDVAKRLWVKEGFVGLTNAPKGAERA</sequence>
<comment type="caution">
    <text evidence="2">The sequence shown here is derived from an EMBL/GenBank/DDBJ whole genome shotgun (WGS) entry which is preliminary data.</text>
</comment>
<dbReference type="PANTHER" id="PTHR43157">
    <property type="entry name" value="PHOSPHATIDYLINOSITOL-GLYCAN BIOSYNTHESIS CLASS F PROTEIN-RELATED"/>
    <property type="match status" value="1"/>
</dbReference>
<dbReference type="GO" id="GO:0016491">
    <property type="term" value="F:oxidoreductase activity"/>
    <property type="evidence" value="ECO:0007669"/>
    <property type="project" value="UniProtKB-KW"/>
</dbReference>
<organism evidence="2 3">
    <name type="scientific">Jimgerdemannia flammicorona</name>
    <dbReference type="NCBI Taxonomy" id="994334"/>
    <lineage>
        <taxon>Eukaryota</taxon>
        <taxon>Fungi</taxon>
        <taxon>Fungi incertae sedis</taxon>
        <taxon>Mucoromycota</taxon>
        <taxon>Mucoromycotina</taxon>
        <taxon>Endogonomycetes</taxon>
        <taxon>Endogonales</taxon>
        <taxon>Endogonaceae</taxon>
        <taxon>Jimgerdemannia</taxon>
    </lineage>
</organism>
<proteinExistence type="predicted"/>
<accession>A0A433QAZ6</accession>
<reference evidence="2 3" key="1">
    <citation type="journal article" date="2018" name="New Phytol.">
        <title>Phylogenomics of Endogonaceae and evolution of mycorrhizas within Mucoromycota.</title>
        <authorList>
            <person name="Chang Y."/>
            <person name="Desiro A."/>
            <person name="Na H."/>
            <person name="Sandor L."/>
            <person name="Lipzen A."/>
            <person name="Clum A."/>
            <person name="Barry K."/>
            <person name="Grigoriev I.V."/>
            <person name="Martin F.M."/>
            <person name="Stajich J.E."/>
            <person name="Smith M.E."/>
            <person name="Bonito G."/>
            <person name="Spatafora J.W."/>
        </authorList>
    </citation>
    <scope>NUCLEOTIDE SEQUENCE [LARGE SCALE GENOMIC DNA]</scope>
    <source>
        <strain evidence="2 3">AD002</strain>
    </source>
</reference>
<protein>
    <recommendedName>
        <fullName evidence="4">NAD(P)-binding protein</fullName>
    </recommendedName>
</protein>
<keyword evidence="1" id="KW-0560">Oxidoreductase</keyword>
<evidence type="ECO:0000313" key="2">
    <source>
        <dbReference type="EMBL" id="RUS26980.1"/>
    </source>
</evidence>
<dbReference type="Proteomes" id="UP000274822">
    <property type="component" value="Unassembled WGS sequence"/>
</dbReference>
<feature type="non-terminal residue" evidence="2">
    <location>
        <position position="1"/>
    </location>
</feature>
<dbReference type="Gene3D" id="3.40.50.720">
    <property type="entry name" value="NAD(P)-binding Rossmann-like Domain"/>
    <property type="match status" value="1"/>
</dbReference>
<evidence type="ECO:0000256" key="1">
    <source>
        <dbReference type="ARBA" id="ARBA00023002"/>
    </source>
</evidence>